<evidence type="ECO:0000313" key="2">
    <source>
        <dbReference type="Proteomes" id="UP001175226"/>
    </source>
</evidence>
<gene>
    <name evidence="1" type="ORF">EV421DRAFT_1743827</name>
</gene>
<reference evidence="1" key="1">
    <citation type="submission" date="2023-06" db="EMBL/GenBank/DDBJ databases">
        <authorList>
            <consortium name="Lawrence Berkeley National Laboratory"/>
            <person name="Ahrendt S."/>
            <person name="Sahu N."/>
            <person name="Indic B."/>
            <person name="Wong-Bajracharya J."/>
            <person name="Merenyi Z."/>
            <person name="Ke H.-M."/>
            <person name="Monk M."/>
            <person name="Kocsube S."/>
            <person name="Drula E."/>
            <person name="Lipzen A."/>
            <person name="Balint B."/>
            <person name="Henrissat B."/>
            <person name="Andreopoulos B."/>
            <person name="Martin F.M."/>
            <person name="Harder C.B."/>
            <person name="Rigling D."/>
            <person name="Ford K.L."/>
            <person name="Foster G.D."/>
            <person name="Pangilinan J."/>
            <person name="Papanicolaou A."/>
            <person name="Barry K."/>
            <person name="LaButti K."/>
            <person name="Viragh M."/>
            <person name="Koriabine M."/>
            <person name="Yan M."/>
            <person name="Riley R."/>
            <person name="Champramary S."/>
            <person name="Plett K.L."/>
            <person name="Tsai I.J."/>
            <person name="Slot J."/>
            <person name="Sipos G."/>
            <person name="Plett J."/>
            <person name="Nagy L.G."/>
            <person name="Grigoriev I.V."/>
        </authorList>
    </citation>
    <scope>NUCLEOTIDE SEQUENCE</scope>
    <source>
        <strain evidence="1">FPL87.14</strain>
    </source>
</reference>
<name>A0AA39IVK1_9AGAR</name>
<dbReference type="EMBL" id="JAUEPT010000138">
    <property type="protein sequence ID" value="KAK0430650.1"/>
    <property type="molecule type" value="Genomic_DNA"/>
</dbReference>
<proteinExistence type="predicted"/>
<sequence length="232" mass="26539">MTIAVVPLSKSIAHISGKTMFPRYATSRKKDERTNLAATRPAFGRLKWKDSSKFKEACTEKLQGCERLKTCIIVVTAVTNGVSFTNRIPGRMPVSTYSRYLSQQHRCDIGQYMRSRAYRDYTATPLKPAILGRVALRVEAFPGSRRSLLSYVAVNYHGLYWGLTFRRLSILVAFSGLRGFARMESQPDGTWPYPQNVQIYTAHCDQPRTFLARYQYNNEILAPRYLFILFGI</sequence>
<protein>
    <submittedName>
        <fullName evidence="1">Uncharacterized protein</fullName>
    </submittedName>
</protein>
<evidence type="ECO:0000313" key="1">
    <source>
        <dbReference type="EMBL" id="KAK0430650.1"/>
    </source>
</evidence>
<accession>A0AA39IVK1</accession>
<organism evidence="1 2">
    <name type="scientific">Armillaria borealis</name>
    <dbReference type="NCBI Taxonomy" id="47425"/>
    <lineage>
        <taxon>Eukaryota</taxon>
        <taxon>Fungi</taxon>
        <taxon>Dikarya</taxon>
        <taxon>Basidiomycota</taxon>
        <taxon>Agaricomycotina</taxon>
        <taxon>Agaricomycetes</taxon>
        <taxon>Agaricomycetidae</taxon>
        <taxon>Agaricales</taxon>
        <taxon>Marasmiineae</taxon>
        <taxon>Physalacriaceae</taxon>
        <taxon>Armillaria</taxon>
    </lineage>
</organism>
<keyword evidence="2" id="KW-1185">Reference proteome</keyword>
<comment type="caution">
    <text evidence="1">The sequence shown here is derived from an EMBL/GenBank/DDBJ whole genome shotgun (WGS) entry which is preliminary data.</text>
</comment>
<dbReference type="Proteomes" id="UP001175226">
    <property type="component" value="Unassembled WGS sequence"/>
</dbReference>
<dbReference type="AlphaFoldDB" id="A0AA39IVK1"/>